<dbReference type="EMBL" id="JAKEVY010000004">
    <property type="protein sequence ID" value="MCF1716388.1"/>
    <property type="molecule type" value="Genomic_DNA"/>
</dbReference>
<feature type="transmembrane region" description="Helical" evidence="1">
    <location>
        <begin position="185"/>
        <end position="211"/>
    </location>
</feature>
<protein>
    <submittedName>
        <fullName evidence="2">EpsG family protein</fullName>
    </submittedName>
</protein>
<feature type="transmembrane region" description="Helical" evidence="1">
    <location>
        <begin position="362"/>
        <end position="382"/>
    </location>
</feature>
<feature type="transmembrane region" description="Helical" evidence="1">
    <location>
        <begin position="38"/>
        <end position="62"/>
    </location>
</feature>
<evidence type="ECO:0000313" key="3">
    <source>
        <dbReference type="Proteomes" id="UP001200145"/>
    </source>
</evidence>
<keyword evidence="3" id="KW-1185">Reference proteome</keyword>
<dbReference type="Pfam" id="PF14897">
    <property type="entry name" value="EpsG"/>
    <property type="match status" value="1"/>
</dbReference>
<organism evidence="2 3">
    <name type="scientific">Flavihumibacter fluminis</name>
    <dbReference type="NCBI Taxonomy" id="2909236"/>
    <lineage>
        <taxon>Bacteria</taxon>
        <taxon>Pseudomonadati</taxon>
        <taxon>Bacteroidota</taxon>
        <taxon>Chitinophagia</taxon>
        <taxon>Chitinophagales</taxon>
        <taxon>Chitinophagaceae</taxon>
        <taxon>Flavihumibacter</taxon>
    </lineage>
</organism>
<feature type="transmembrane region" description="Helical" evidence="1">
    <location>
        <begin position="310"/>
        <end position="328"/>
    </location>
</feature>
<keyword evidence="1" id="KW-0472">Membrane</keyword>
<gene>
    <name evidence="2" type="ORF">L0U88_17230</name>
</gene>
<feature type="transmembrane region" description="Helical" evidence="1">
    <location>
        <begin position="110"/>
        <end position="129"/>
    </location>
</feature>
<evidence type="ECO:0000313" key="2">
    <source>
        <dbReference type="EMBL" id="MCF1716388.1"/>
    </source>
</evidence>
<feature type="transmembrane region" description="Helical" evidence="1">
    <location>
        <begin position="388"/>
        <end position="410"/>
    </location>
</feature>
<feature type="transmembrane region" description="Helical" evidence="1">
    <location>
        <begin position="6"/>
        <end position="26"/>
    </location>
</feature>
<sequence length="411" mass="47984">MYWISSKRAPILAFLISPFLLLLYVFNNKEMVWAKNAVWLFVIYYGATFVISNPGMDAYYYANQLENMHNSGLSFSELIKYDYGQSSSTFDIIQPTITYIVSRFTSNYSILYAVFGIIFGFFYSRNIWFVLDKIETSKSKIFILLIALLVLIIPFWSLNGVRMWTAAHMFVYGLFNFLYSKKWKYALIIFLTIFMHFSFAFVVLIFGLYLLLGNRVHFYFILFLLSILVFQIDLDFFNQFITSNLPEKLKVKAGAYTNEDYIKAQAINTSKTNWYVQYYALLLKWSISAILIGIYFRFRSFLVEDKFLKSLFSFTLLFYSFSNFTASLPSFERFITIANLISISLILLILSNNINDRYIRRLLYVFPPIIIIYLLVTFRIGLDTISLLTIFGNPIVTLIAGDDIALISLIK</sequence>
<accession>A0ABS9BMP6</accession>
<dbReference type="RefSeq" id="WP_234867540.1">
    <property type="nucleotide sequence ID" value="NZ_JAKEVY010000004.1"/>
</dbReference>
<reference evidence="2 3" key="1">
    <citation type="submission" date="2022-01" db="EMBL/GenBank/DDBJ databases">
        <title>Flavihumibacter sp. nov., isolated from sediment of a river.</title>
        <authorList>
            <person name="Liu H."/>
        </authorList>
    </citation>
    <scope>NUCLEOTIDE SEQUENCE [LARGE SCALE GENOMIC DNA]</scope>
    <source>
        <strain evidence="2 3">RY-1</strain>
    </source>
</reference>
<keyword evidence="1" id="KW-1133">Transmembrane helix</keyword>
<keyword evidence="1" id="KW-0812">Transmembrane</keyword>
<name>A0ABS9BMP6_9BACT</name>
<dbReference type="Proteomes" id="UP001200145">
    <property type="component" value="Unassembled WGS sequence"/>
</dbReference>
<feature type="transmembrane region" description="Helical" evidence="1">
    <location>
        <begin position="334"/>
        <end position="350"/>
    </location>
</feature>
<dbReference type="InterPro" id="IPR049458">
    <property type="entry name" value="EpsG-like"/>
</dbReference>
<proteinExistence type="predicted"/>
<feature type="transmembrane region" description="Helical" evidence="1">
    <location>
        <begin position="278"/>
        <end position="298"/>
    </location>
</feature>
<feature type="transmembrane region" description="Helical" evidence="1">
    <location>
        <begin position="141"/>
        <end position="165"/>
    </location>
</feature>
<comment type="caution">
    <text evidence="2">The sequence shown here is derived from an EMBL/GenBank/DDBJ whole genome shotgun (WGS) entry which is preliminary data.</text>
</comment>
<feature type="transmembrane region" description="Helical" evidence="1">
    <location>
        <begin position="218"/>
        <end position="241"/>
    </location>
</feature>
<evidence type="ECO:0000256" key="1">
    <source>
        <dbReference type="SAM" id="Phobius"/>
    </source>
</evidence>